<accession>A0A810KYI9</accession>
<feature type="compositionally biased region" description="Low complexity" evidence="1">
    <location>
        <begin position="25"/>
        <end position="50"/>
    </location>
</feature>
<dbReference type="InterPro" id="IPR050248">
    <property type="entry name" value="Polysacc_deacetylase_ArnD"/>
</dbReference>
<gene>
    <name evidence="4" type="ORF">Asera_15970</name>
</gene>
<dbReference type="Gene3D" id="3.20.20.370">
    <property type="entry name" value="Glycoside hydrolase/deacetylase"/>
    <property type="match status" value="1"/>
</dbReference>
<dbReference type="OrthoDB" id="3864432at2"/>
<dbReference type="Proteomes" id="UP000680750">
    <property type="component" value="Chromosome"/>
</dbReference>
<dbReference type="RefSeq" id="WP_030447767.1">
    <property type="nucleotide sequence ID" value="NZ_AP023354.1"/>
</dbReference>
<dbReference type="PANTHER" id="PTHR10587">
    <property type="entry name" value="GLYCOSYL TRANSFERASE-RELATED"/>
    <property type="match status" value="1"/>
</dbReference>
<evidence type="ECO:0000313" key="5">
    <source>
        <dbReference type="Proteomes" id="UP000680750"/>
    </source>
</evidence>
<evidence type="ECO:0000256" key="2">
    <source>
        <dbReference type="SAM" id="SignalP"/>
    </source>
</evidence>
<dbReference type="CDD" id="cd10917">
    <property type="entry name" value="CE4_NodB_like_6s_7s"/>
    <property type="match status" value="1"/>
</dbReference>
<dbReference type="PROSITE" id="PS51677">
    <property type="entry name" value="NODB"/>
    <property type="match status" value="1"/>
</dbReference>
<protein>
    <submittedName>
        <fullName evidence="4">Hydrolase</fullName>
    </submittedName>
</protein>
<reference evidence="4" key="1">
    <citation type="submission" date="2020-08" db="EMBL/GenBank/DDBJ databases">
        <title>Whole genome shotgun sequence of Actinocatenispora sera NBRC 101916.</title>
        <authorList>
            <person name="Komaki H."/>
            <person name="Tamura T."/>
        </authorList>
    </citation>
    <scope>NUCLEOTIDE SEQUENCE</scope>
    <source>
        <strain evidence="4">NBRC 101916</strain>
    </source>
</reference>
<evidence type="ECO:0000313" key="4">
    <source>
        <dbReference type="EMBL" id="BCJ27489.1"/>
    </source>
</evidence>
<dbReference type="InterPro" id="IPR002509">
    <property type="entry name" value="NODB_dom"/>
</dbReference>
<dbReference type="Pfam" id="PF01522">
    <property type="entry name" value="Polysacc_deac_1"/>
    <property type="match status" value="1"/>
</dbReference>
<dbReference type="AlphaFoldDB" id="A0A810KYI9"/>
<keyword evidence="5" id="KW-1185">Reference proteome</keyword>
<proteinExistence type="predicted"/>
<dbReference type="GO" id="GO:0016810">
    <property type="term" value="F:hydrolase activity, acting on carbon-nitrogen (but not peptide) bonds"/>
    <property type="evidence" value="ECO:0007669"/>
    <property type="project" value="InterPro"/>
</dbReference>
<feature type="signal peptide" evidence="2">
    <location>
        <begin position="1"/>
        <end position="28"/>
    </location>
</feature>
<dbReference type="SUPFAM" id="SSF88713">
    <property type="entry name" value="Glycoside hydrolase/deacetylase"/>
    <property type="match status" value="1"/>
</dbReference>
<evidence type="ECO:0000256" key="1">
    <source>
        <dbReference type="SAM" id="MobiDB-lite"/>
    </source>
</evidence>
<evidence type="ECO:0000259" key="3">
    <source>
        <dbReference type="PROSITE" id="PS51677"/>
    </source>
</evidence>
<dbReference type="PANTHER" id="PTHR10587:SF137">
    <property type="entry name" value="4-DEOXY-4-FORMAMIDO-L-ARABINOSE-PHOSPHOUNDECAPRENOL DEFORMYLASE ARND-RELATED"/>
    <property type="match status" value="1"/>
</dbReference>
<dbReference type="InterPro" id="IPR011330">
    <property type="entry name" value="Glyco_hydro/deAcase_b/a-brl"/>
</dbReference>
<feature type="chain" id="PRO_5039534638" evidence="2">
    <location>
        <begin position="29"/>
        <end position="261"/>
    </location>
</feature>
<sequence>MRHRWRLVVAALGLTLLPAGCGSAPARAGGPGAARPRSHSPSPTASPSPSVQARLVRSTALPGGGDGPSGSLRTTGTAAVALTFDDGPSPVWTPKVLALLKRHHLHATFCLIGEQVKEYPKLVARIIAGGHTLCNHSWDHDEFMSQRSTKYIRSELTRTDRAIRKAAPGATVRYYRQPGGNWSKRIVRVSHQLGMAPLGWSVDPSDWKRPPTSSIIANVKSNTGHGSIVLMHDGGGDRSHTYAALRTLLPYLSRRYDLIRL</sequence>
<feature type="region of interest" description="Disordered" evidence="1">
    <location>
        <begin position="25"/>
        <end position="52"/>
    </location>
</feature>
<organism evidence="4 5">
    <name type="scientific">Actinocatenispora sera</name>
    <dbReference type="NCBI Taxonomy" id="390989"/>
    <lineage>
        <taxon>Bacteria</taxon>
        <taxon>Bacillati</taxon>
        <taxon>Actinomycetota</taxon>
        <taxon>Actinomycetes</taxon>
        <taxon>Micromonosporales</taxon>
        <taxon>Micromonosporaceae</taxon>
        <taxon>Actinocatenispora</taxon>
    </lineage>
</organism>
<feature type="domain" description="NodB homology" evidence="3">
    <location>
        <begin position="78"/>
        <end position="261"/>
    </location>
</feature>
<dbReference type="EMBL" id="AP023354">
    <property type="protein sequence ID" value="BCJ27489.1"/>
    <property type="molecule type" value="Genomic_DNA"/>
</dbReference>
<name>A0A810KYI9_9ACTN</name>
<dbReference type="GO" id="GO:0005975">
    <property type="term" value="P:carbohydrate metabolic process"/>
    <property type="evidence" value="ECO:0007669"/>
    <property type="project" value="InterPro"/>
</dbReference>
<keyword evidence="4" id="KW-0378">Hydrolase</keyword>
<dbReference type="KEGG" id="aser:Asera_15970"/>
<keyword evidence="2" id="KW-0732">Signal</keyword>